<reference evidence="1" key="1">
    <citation type="submission" date="2020-02" db="EMBL/GenBank/DDBJ databases">
        <title>Draft genome sequence of Candidatus Afipia apatlaquensis IBT-C3, a potential strain for decolorization of textile dyes.</title>
        <authorList>
            <person name="Sanchez-Reyes A."/>
            <person name="Breton-Deval L."/>
            <person name="Mangelson H."/>
            <person name="Sanchez-Flores A."/>
        </authorList>
    </citation>
    <scope>NUCLEOTIDE SEQUENCE [LARGE SCALE GENOMIC DNA]</scope>
    <source>
        <strain evidence="1">IBT-C3</strain>
    </source>
</reference>
<keyword evidence="1" id="KW-0456">Lyase</keyword>
<dbReference type="PANTHER" id="PTHR42905:SF16">
    <property type="entry name" value="CARBOXYPHOSPHONOENOLPYRUVATE PHOSPHONOMUTASE-LIKE PROTEIN (AFU_ORTHOLOGUE AFUA_5G07230)"/>
    <property type="match status" value="1"/>
</dbReference>
<keyword evidence="2" id="KW-1185">Reference proteome</keyword>
<evidence type="ECO:0000313" key="2">
    <source>
        <dbReference type="Proteomes" id="UP000480266"/>
    </source>
</evidence>
<dbReference type="InterPro" id="IPR039556">
    <property type="entry name" value="ICL/PEPM"/>
</dbReference>
<sequence>MAGQYAERRVTFRALHQSGCFVIPNPWDVGSARRLEKLGFKALASTGAGYAWSLGRQDQQLTLEEALAHLRTLCSATALPVNADFETGYADNADGVFTNVLKAIDTGVAGLSIEDRKDNDLLDFSEAVKRVRAARSAIDQSGENVLLVGRSEGHFIGKPDLTATIARLVAYSEAGADCLYAPGITDLSEIASIVAAVQPKPVNVMITGPSPTVSQLAAIGVRRVSIGASLAAAAWRGFDVAAKMLFTEGRLPPRG</sequence>
<dbReference type="Proteomes" id="UP000480266">
    <property type="component" value="Unassembled WGS sequence"/>
</dbReference>
<dbReference type="CDD" id="cd00377">
    <property type="entry name" value="ICL_PEPM"/>
    <property type="match status" value="1"/>
</dbReference>
<dbReference type="Gene3D" id="3.20.20.60">
    <property type="entry name" value="Phosphoenolpyruvate-binding domains"/>
    <property type="match status" value="1"/>
</dbReference>
<dbReference type="Pfam" id="PF13714">
    <property type="entry name" value="PEP_mutase"/>
    <property type="match status" value="1"/>
</dbReference>
<name>A0A7C9VHC3_9BRAD</name>
<evidence type="ECO:0000313" key="1">
    <source>
        <dbReference type="EMBL" id="NGX93792.1"/>
    </source>
</evidence>
<dbReference type="InterPro" id="IPR015813">
    <property type="entry name" value="Pyrv/PenolPyrv_kinase-like_dom"/>
</dbReference>
<organism evidence="1 2">
    <name type="scientific">Candidatus Afipia apatlaquensis</name>
    <dbReference type="NCBI Taxonomy" id="2712852"/>
    <lineage>
        <taxon>Bacteria</taxon>
        <taxon>Pseudomonadati</taxon>
        <taxon>Pseudomonadota</taxon>
        <taxon>Alphaproteobacteria</taxon>
        <taxon>Hyphomicrobiales</taxon>
        <taxon>Nitrobacteraceae</taxon>
        <taxon>Afipia</taxon>
    </lineage>
</organism>
<comment type="caution">
    <text evidence="1">The sequence shown here is derived from an EMBL/GenBank/DDBJ whole genome shotgun (WGS) entry which is preliminary data.</text>
</comment>
<proteinExistence type="predicted"/>
<dbReference type="AlphaFoldDB" id="A0A7C9VHC3"/>
<dbReference type="SUPFAM" id="SSF51621">
    <property type="entry name" value="Phosphoenolpyruvate/pyruvate domain"/>
    <property type="match status" value="1"/>
</dbReference>
<accession>A0A7C9VHC3</accession>
<dbReference type="GO" id="GO:0016829">
    <property type="term" value="F:lyase activity"/>
    <property type="evidence" value="ECO:0007669"/>
    <property type="project" value="UniProtKB-KW"/>
</dbReference>
<dbReference type="InterPro" id="IPR040442">
    <property type="entry name" value="Pyrv_kinase-like_dom_sf"/>
</dbReference>
<dbReference type="PANTHER" id="PTHR42905">
    <property type="entry name" value="PHOSPHOENOLPYRUVATE CARBOXYLASE"/>
    <property type="match status" value="1"/>
</dbReference>
<protein>
    <submittedName>
        <fullName evidence="1">Isocitrate lyase/phosphoenolpyruvate mutase family protein</fullName>
    </submittedName>
</protein>
<gene>
    <name evidence="1" type="ORF">G4V63_00630</name>
</gene>
<dbReference type="EMBL" id="JAAMRR010000032">
    <property type="protein sequence ID" value="NGX93792.1"/>
    <property type="molecule type" value="Genomic_DNA"/>
</dbReference>